<dbReference type="InterPro" id="IPR011991">
    <property type="entry name" value="ArsR-like_HTH"/>
</dbReference>
<dbReference type="AlphaFoldDB" id="A0A830EMS3"/>
<protein>
    <submittedName>
        <fullName evidence="1">Transcriptional regulator</fullName>
    </submittedName>
</protein>
<evidence type="ECO:0000313" key="2">
    <source>
        <dbReference type="Proteomes" id="UP000653099"/>
    </source>
</evidence>
<proteinExistence type="predicted"/>
<dbReference type="RefSeq" id="WP_188786761.1">
    <property type="nucleotide sequence ID" value="NZ_BMOC01000007.1"/>
</dbReference>
<evidence type="ECO:0000313" key="1">
    <source>
        <dbReference type="EMBL" id="GGJ06074.1"/>
    </source>
</evidence>
<gene>
    <name evidence="1" type="ORF">GCM10008995_14950</name>
</gene>
<organism evidence="1 2">
    <name type="scientific">Halobellus salinus</name>
    <dbReference type="NCBI Taxonomy" id="931585"/>
    <lineage>
        <taxon>Archaea</taxon>
        <taxon>Methanobacteriati</taxon>
        <taxon>Methanobacteriota</taxon>
        <taxon>Stenosarchaea group</taxon>
        <taxon>Halobacteria</taxon>
        <taxon>Halobacteriales</taxon>
        <taxon>Haloferacaceae</taxon>
        <taxon>Halobellus</taxon>
    </lineage>
</organism>
<reference evidence="1" key="2">
    <citation type="submission" date="2020-09" db="EMBL/GenBank/DDBJ databases">
        <authorList>
            <person name="Sun Q."/>
            <person name="Ohkuma M."/>
        </authorList>
    </citation>
    <scope>NUCLEOTIDE SEQUENCE</scope>
    <source>
        <strain evidence="1">JCM 14359</strain>
    </source>
</reference>
<reference evidence="1" key="1">
    <citation type="journal article" date="2014" name="Int. J. Syst. Evol. Microbiol.">
        <title>Complete genome sequence of Corynebacterium casei LMG S-19264T (=DSM 44701T), isolated from a smear-ripened cheese.</title>
        <authorList>
            <consortium name="US DOE Joint Genome Institute (JGI-PGF)"/>
            <person name="Walter F."/>
            <person name="Albersmeier A."/>
            <person name="Kalinowski J."/>
            <person name="Ruckert C."/>
        </authorList>
    </citation>
    <scope>NUCLEOTIDE SEQUENCE</scope>
    <source>
        <strain evidence="1">JCM 14359</strain>
    </source>
</reference>
<accession>A0A830EMS3</accession>
<comment type="caution">
    <text evidence="1">The sequence shown here is derived from an EMBL/GenBank/DDBJ whole genome shotgun (WGS) entry which is preliminary data.</text>
</comment>
<dbReference type="Pfam" id="PF12840">
    <property type="entry name" value="HTH_20"/>
    <property type="match status" value="1"/>
</dbReference>
<dbReference type="CDD" id="cd00090">
    <property type="entry name" value="HTH_ARSR"/>
    <property type="match status" value="1"/>
</dbReference>
<keyword evidence="2" id="KW-1185">Reference proteome</keyword>
<dbReference type="Gene3D" id="1.10.10.10">
    <property type="entry name" value="Winged helix-like DNA-binding domain superfamily/Winged helix DNA-binding domain"/>
    <property type="match status" value="1"/>
</dbReference>
<dbReference type="Proteomes" id="UP000653099">
    <property type="component" value="Unassembled WGS sequence"/>
</dbReference>
<dbReference type="InterPro" id="IPR036390">
    <property type="entry name" value="WH_DNA-bd_sf"/>
</dbReference>
<dbReference type="OrthoDB" id="290446at2157"/>
<dbReference type="EMBL" id="BMOC01000007">
    <property type="protein sequence ID" value="GGJ06074.1"/>
    <property type="molecule type" value="Genomic_DNA"/>
</dbReference>
<name>A0A830EMS3_9EURY</name>
<dbReference type="InterPro" id="IPR036388">
    <property type="entry name" value="WH-like_DNA-bd_sf"/>
</dbReference>
<sequence>MSDGPEADVVDLLGDEYVRTILTETRARPQSVDALSDACDADPSTIYRRVERLEEAGLLTPNQRLDPGGHHYKEYGATLEAVHVYIETEGYDVELDRTADEEPADRFTRLYEGFK</sequence>
<dbReference type="SUPFAM" id="SSF46785">
    <property type="entry name" value="Winged helix' DNA-binding domain"/>
    <property type="match status" value="1"/>
</dbReference>